<keyword evidence="2" id="KW-1185">Reference proteome</keyword>
<evidence type="ECO:0000313" key="2">
    <source>
        <dbReference type="Proteomes" id="UP000707206"/>
    </source>
</evidence>
<gene>
    <name evidence="1" type="ORF">FK220_016695</name>
</gene>
<reference evidence="1" key="2">
    <citation type="submission" date="2020-03" db="EMBL/GenBank/DDBJ databases">
        <title>Flavobacteriaceae bacterium strain TP-CH-4, a member of the family Flavobacteriaceae isolated from a deep-sea seamount.</title>
        <authorList>
            <person name="Zhang D.-C."/>
        </authorList>
    </citation>
    <scope>NUCLEOTIDE SEQUENCE</scope>
    <source>
        <strain evidence="1">TP-CH-4</strain>
    </source>
</reference>
<dbReference type="PANTHER" id="PTHR36452:SF1">
    <property type="entry name" value="DUF2461 DOMAIN-CONTAINING PROTEIN"/>
    <property type="match status" value="1"/>
</dbReference>
<dbReference type="InterPro" id="IPR012808">
    <property type="entry name" value="CHP02453"/>
</dbReference>
<protein>
    <submittedName>
        <fullName evidence="1">DUF2461 domain-containing protein</fullName>
    </submittedName>
</protein>
<proteinExistence type="predicted"/>
<dbReference type="NCBIfam" id="TIGR02453">
    <property type="entry name" value="TIGR02453 family protein"/>
    <property type="match status" value="1"/>
</dbReference>
<evidence type="ECO:0000313" key="1">
    <source>
        <dbReference type="EMBL" id="NHF60992.1"/>
    </source>
</evidence>
<dbReference type="RefSeq" id="WP_152575480.1">
    <property type="nucleotide sequence ID" value="NZ_VIKU02000005.1"/>
</dbReference>
<dbReference type="PANTHER" id="PTHR36452">
    <property type="entry name" value="CHROMOSOME 12, WHOLE GENOME SHOTGUN SEQUENCE"/>
    <property type="match status" value="1"/>
</dbReference>
<sequence>MSFYKMYDFLRDLEKNNSKAWMDEHRTRYEEIRYWFIDWLDALDDKLSEEDAAYHPTPGKKAISRINNNLLYHPEKPTYKNHFGANLDKAPGKAAFVIHLGTDTSFIGGGFYHPKREVLKQLRKGIDTRGDRLKKIMEQKSFRDTFGTLVDVSPLKTAPQGYSKEHQHIDLLNHTSFVVTYRLTQKEVLSDDFKNSIISLYHEMKPFRKFLNDVVADC</sequence>
<dbReference type="EMBL" id="VIKU02000005">
    <property type="protein sequence ID" value="NHF60992.1"/>
    <property type="molecule type" value="Genomic_DNA"/>
</dbReference>
<accession>A0A967E6X5</accession>
<comment type="caution">
    <text evidence="1">The sequence shown here is derived from an EMBL/GenBank/DDBJ whole genome shotgun (WGS) entry which is preliminary data.</text>
</comment>
<dbReference type="PIRSF" id="PIRSF028451">
    <property type="entry name" value="UCP028451"/>
    <property type="match status" value="1"/>
</dbReference>
<reference evidence="1" key="1">
    <citation type="submission" date="2019-07" db="EMBL/GenBank/DDBJ databases">
        <authorList>
            <person name="De-Chao Zhang Q."/>
        </authorList>
    </citation>
    <scope>NUCLEOTIDE SEQUENCE</scope>
    <source>
        <strain evidence="1">TP-CH-4</strain>
    </source>
</reference>
<dbReference type="Proteomes" id="UP000707206">
    <property type="component" value="Unassembled WGS sequence"/>
</dbReference>
<dbReference type="InterPro" id="IPR015996">
    <property type="entry name" value="UCP028451"/>
</dbReference>
<dbReference type="Pfam" id="PF09365">
    <property type="entry name" value="DUF2461"/>
    <property type="match status" value="1"/>
</dbReference>
<organism evidence="1 2">
    <name type="scientific">Pelagihabitans pacificus</name>
    <dbReference type="NCBI Taxonomy" id="2696054"/>
    <lineage>
        <taxon>Bacteria</taxon>
        <taxon>Pseudomonadati</taxon>
        <taxon>Bacteroidota</taxon>
        <taxon>Flavobacteriia</taxon>
        <taxon>Flavobacteriales</taxon>
        <taxon>Flavobacteriaceae</taxon>
        <taxon>Pelagihabitans</taxon>
    </lineage>
</organism>
<dbReference type="AlphaFoldDB" id="A0A967E6X5"/>
<name>A0A967E6X5_9FLAO</name>